<keyword evidence="2" id="KW-0472">Membrane</keyword>
<dbReference type="InterPro" id="IPR045382">
    <property type="entry name" value="DUF6529"/>
</dbReference>
<accession>A0ABT9QQQ5</accession>
<keyword evidence="2" id="KW-1133">Transmembrane helix</keyword>
<proteinExistence type="predicted"/>
<protein>
    <recommendedName>
        <fullName evidence="5">Yip1 domain-containing protein</fullName>
    </recommendedName>
</protein>
<evidence type="ECO:0008006" key="5">
    <source>
        <dbReference type="Google" id="ProtNLM"/>
    </source>
</evidence>
<dbReference type="EMBL" id="JAUSQU010000001">
    <property type="protein sequence ID" value="MDP9849092.1"/>
    <property type="molecule type" value="Genomic_DNA"/>
</dbReference>
<comment type="caution">
    <text evidence="3">The sequence shown here is derived from an EMBL/GenBank/DDBJ whole genome shotgun (WGS) entry which is preliminary data.</text>
</comment>
<reference evidence="3 4" key="1">
    <citation type="submission" date="2023-07" db="EMBL/GenBank/DDBJ databases">
        <title>Sequencing the genomes of 1000 actinobacteria strains.</title>
        <authorList>
            <person name="Klenk H.-P."/>
        </authorList>
    </citation>
    <scope>NUCLEOTIDE SEQUENCE [LARGE SCALE GENOMIC DNA]</scope>
    <source>
        <strain evidence="3 4">DSM 46740</strain>
    </source>
</reference>
<name>A0ABT9QQQ5_9ACTN</name>
<evidence type="ECO:0000313" key="4">
    <source>
        <dbReference type="Proteomes" id="UP001225356"/>
    </source>
</evidence>
<feature type="transmembrane region" description="Helical" evidence="2">
    <location>
        <begin position="125"/>
        <end position="145"/>
    </location>
</feature>
<feature type="transmembrane region" description="Helical" evidence="2">
    <location>
        <begin position="151"/>
        <end position="171"/>
    </location>
</feature>
<feature type="region of interest" description="Disordered" evidence="1">
    <location>
        <begin position="1"/>
        <end position="30"/>
    </location>
</feature>
<keyword evidence="2" id="KW-0812">Transmembrane</keyword>
<keyword evidence="4" id="KW-1185">Reference proteome</keyword>
<feature type="transmembrane region" description="Helical" evidence="2">
    <location>
        <begin position="183"/>
        <end position="205"/>
    </location>
</feature>
<feature type="transmembrane region" description="Helical" evidence="2">
    <location>
        <begin position="40"/>
        <end position="60"/>
    </location>
</feature>
<dbReference type="RefSeq" id="WP_307566758.1">
    <property type="nucleotide sequence ID" value="NZ_JAUSQU010000001.1"/>
</dbReference>
<evidence type="ECO:0000256" key="2">
    <source>
        <dbReference type="SAM" id="Phobius"/>
    </source>
</evidence>
<feature type="transmembrane region" description="Helical" evidence="2">
    <location>
        <begin position="80"/>
        <end position="105"/>
    </location>
</feature>
<evidence type="ECO:0000313" key="3">
    <source>
        <dbReference type="EMBL" id="MDP9849092.1"/>
    </source>
</evidence>
<gene>
    <name evidence="3" type="ORF">J2853_008303</name>
</gene>
<sequence>MPDDTQDSTQAMRVPNPVRVPDDTGDSTQAMRVPEPRQNLVPLLVPLVIGGLIAVGLGLYGRVHTPTGYAVGLAGFSGALAMKAWLTTGAFVLVLVQLLSALVMWGRIELDVPWIGTLHRWSGRVAFLLTLPVAFHCLYALGTQFDAPRVMVHSLLGCFFYGVFVAKMLALPKRGLPGWTLPVLGGLTFTALTGLWLTSSFWFFIAIGVKL</sequence>
<organism evidence="3 4">
    <name type="scientific">Streptosporangium lutulentum</name>
    <dbReference type="NCBI Taxonomy" id="1461250"/>
    <lineage>
        <taxon>Bacteria</taxon>
        <taxon>Bacillati</taxon>
        <taxon>Actinomycetota</taxon>
        <taxon>Actinomycetes</taxon>
        <taxon>Streptosporangiales</taxon>
        <taxon>Streptosporangiaceae</taxon>
        <taxon>Streptosporangium</taxon>
    </lineage>
</organism>
<evidence type="ECO:0000256" key="1">
    <source>
        <dbReference type="SAM" id="MobiDB-lite"/>
    </source>
</evidence>
<dbReference type="Proteomes" id="UP001225356">
    <property type="component" value="Unassembled WGS sequence"/>
</dbReference>
<dbReference type="Pfam" id="PF20139">
    <property type="entry name" value="DUF6529"/>
    <property type="match status" value="1"/>
</dbReference>